<dbReference type="Proteomes" id="UP000051461">
    <property type="component" value="Unassembled WGS sequence"/>
</dbReference>
<evidence type="ECO:0000256" key="4">
    <source>
        <dbReference type="ARBA" id="ARBA00022884"/>
    </source>
</evidence>
<evidence type="ECO:0000256" key="8">
    <source>
        <dbReference type="HAMAP-Rule" id="MF_00503"/>
    </source>
</evidence>
<dbReference type="GO" id="GO:0019843">
    <property type="term" value="F:rRNA binding"/>
    <property type="evidence" value="ECO:0007669"/>
    <property type="project" value="UniProtKB-UniRule"/>
</dbReference>
<dbReference type="Gene3D" id="3.40.5.10">
    <property type="entry name" value="Ribosomal protein L9, N-terminal domain"/>
    <property type="match status" value="1"/>
</dbReference>
<dbReference type="InterPro" id="IPR020594">
    <property type="entry name" value="Ribosomal_bL9_bac/chp"/>
</dbReference>
<dbReference type="OrthoDB" id="9788336at2"/>
<dbReference type="NCBIfam" id="TIGR00158">
    <property type="entry name" value="L9"/>
    <property type="match status" value="1"/>
</dbReference>
<comment type="similarity">
    <text evidence="2 8">Belongs to the bacterial ribosomal protein bL9 family.</text>
</comment>
<evidence type="ECO:0000256" key="1">
    <source>
        <dbReference type="ARBA" id="ARBA00003058"/>
    </source>
</evidence>
<evidence type="ECO:0000256" key="2">
    <source>
        <dbReference type="ARBA" id="ARBA00010605"/>
    </source>
</evidence>
<dbReference type="InterPro" id="IPR020070">
    <property type="entry name" value="Ribosomal_bL9_N"/>
</dbReference>
<feature type="domain" description="Ribosomal protein L9" evidence="9">
    <location>
        <begin position="13"/>
        <end position="40"/>
    </location>
</feature>
<dbReference type="GO" id="GO:0003735">
    <property type="term" value="F:structural constituent of ribosome"/>
    <property type="evidence" value="ECO:0007669"/>
    <property type="project" value="InterPro"/>
</dbReference>
<dbReference type="EMBL" id="AZDA01000117">
    <property type="protein sequence ID" value="KRK33357.1"/>
    <property type="molecule type" value="Genomic_DNA"/>
</dbReference>
<evidence type="ECO:0000256" key="6">
    <source>
        <dbReference type="ARBA" id="ARBA00023274"/>
    </source>
</evidence>
<organism evidence="10 11">
    <name type="scientific">Loigolactobacillus bifermentans DSM 20003</name>
    <dbReference type="NCBI Taxonomy" id="1423726"/>
    <lineage>
        <taxon>Bacteria</taxon>
        <taxon>Bacillati</taxon>
        <taxon>Bacillota</taxon>
        <taxon>Bacilli</taxon>
        <taxon>Lactobacillales</taxon>
        <taxon>Lactobacillaceae</taxon>
        <taxon>Loigolactobacillus</taxon>
    </lineage>
</organism>
<dbReference type="Pfam" id="PF03948">
    <property type="entry name" value="Ribosomal_L9_C"/>
    <property type="match status" value="1"/>
</dbReference>
<dbReference type="PANTHER" id="PTHR21368">
    <property type="entry name" value="50S RIBOSOMAL PROTEIN L9"/>
    <property type="match status" value="1"/>
</dbReference>
<keyword evidence="4 8" id="KW-0694">RNA-binding</keyword>
<dbReference type="AlphaFoldDB" id="A0A0R1GGJ7"/>
<evidence type="ECO:0000256" key="7">
    <source>
        <dbReference type="ARBA" id="ARBA00035292"/>
    </source>
</evidence>
<dbReference type="GO" id="GO:0006412">
    <property type="term" value="P:translation"/>
    <property type="evidence" value="ECO:0007669"/>
    <property type="project" value="UniProtKB-UniRule"/>
</dbReference>
<evidence type="ECO:0000259" key="9">
    <source>
        <dbReference type="PROSITE" id="PS00651"/>
    </source>
</evidence>
<dbReference type="InterPro" id="IPR036791">
    <property type="entry name" value="Ribosomal_bL9_C_sf"/>
</dbReference>
<dbReference type="FunFam" id="3.10.430.100:FF:000002">
    <property type="entry name" value="50S ribosomal protein L9"/>
    <property type="match status" value="1"/>
</dbReference>
<protein>
    <recommendedName>
        <fullName evidence="7 8">Large ribosomal subunit protein bL9</fullName>
    </recommendedName>
</protein>
<gene>
    <name evidence="8" type="primary">rplI</name>
    <name evidence="10" type="ORF">FC07_GL001286</name>
</gene>
<keyword evidence="6 8" id="KW-0687">Ribonucleoprotein</keyword>
<keyword evidence="3 8" id="KW-0699">rRNA-binding</keyword>
<dbReference type="HAMAP" id="MF_00503">
    <property type="entry name" value="Ribosomal_bL9"/>
    <property type="match status" value="1"/>
</dbReference>
<reference evidence="10 11" key="1">
    <citation type="journal article" date="2015" name="Genome Announc.">
        <title>Expanding the biotechnology potential of lactobacilli through comparative genomics of 213 strains and associated genera.</title>
        <authorList>
            <person name="Sun Z."/>
            <person name="Harris H.M."/>
            <person name="McCann A."/>
            <person name="Guo C."/>
            <person name="Argimon S."/>
            <person name="Zhang W."/>
            <person name="Yang X."/>
            <person name="Jeffery I.B."/>
            <person name="Cooney J.C."/>
            <person name="Kagawa T.F."/>
            <person name="Liu W."/>
            <person name="Song Y."/>
            <person name="Salvetti E."/>
            <person name="Wrobel A."/>
            <person name="Rasinkangas P."/>
            <person name="Parkhill J."/>
            <person name="Rea M.C."/>
            <person name="O'Sullivan O."/>
            <person name="Ritari J."/>
            <person name="Douillard F.P."/>
            <person name="Paul Ross R."/>
            <person name="Yang R."/>
            <person name="Briner A.E."/>
            <person name="Felis G.E."/>
            <person name="de Vos W.M."/>
            <person name="Barrangou R."/>
            <person name="Klaenhammer T.R."/>
            <person name="Caufield P.W."/>
            <person name="Cui Y."/>
            <person name="Zhang H."/>
            <person name="O'Toole P.W."/>
        </authorList>
    </citation>
    <scope>NUCLEOTIDE SEQUENCE [LARGE SCALE GENOMIC DNA]</scope>
    <source>
        <strain evidence="10 11">DSM 20003</strain>
    </source>
</reference>
<dbReference type="Pfam" id="PF01281">
    <property type="entry name" value="Ribosomal_L9_N"/>
    <property type="match status" value="1"/>
</dbReference>
<evidence type="ECO:0000313" key="11">
    <source>
        <dbReference type="Proteomes" id="UP000051461"/>
    </source>
</evidence>
<comment type="function">
    <text evidence="1 8">Binds to the 23S rRNA.</text>
</comment>
<evidence type="ECO:0000256" key="3">
    <source>
        <dbReference type="ARBA" id="ARBA00022730"/>
    </source>
</evidence>
<dbReference type="PROSITE" id="PS00651">
    <property type="entry name" value="RIBOSOMAL_L9"/>
    <property type="match status" value="1"/>
</dbReference>
<dbReference type="GO" id="GO:1990904">
    <property type="term" value="C:ribonucleoprotein complex"/>
    <property type="evidence" value="ECO:0007669"/>
    <property type="project" value="UniProtKB-KW"/>
</dbReference>
<keyword evidence="5 8" id="KW-0689">Ribosomal protein</keyword>
<keyword evidence="11" id="KW-1185">Reference proteome</keyword>
<dbReference type="InterPro" id="IPR036935">
    <property type="entry name" value="Ribosomal_bL9_N_sf"/>
</dbReference>
<dbReference type="PATRIC" id="fig|1423726.3.peg.1333"/>
<dbReference type="GO" id="GO:0005840">
    <property type="term" value="C:ribosome"/>
    <property type="evidence" value="ECO:0007669"/>
    <property type="project" value="UniProtKB-KW"/>
</dbReference>
<proteinExistence type="inferred from homology"/>
<evidence type="ECO:0000256" key="5">
    <source>
        <dbReference type="ARBA" id="ARBA00022980"/>
    </source>
</evidence>
<accession>A0A0R1GGJ7</accession>
<dbReference type="FunFam" id="3.40.5.10:FF:000002">
    <property type="entry name" value="50S ribosomal protein L9"/>
    <property type="match status" value="1"/>
</dbReference>
<name>A0A0R1GGJ7_9LACO</name>
<evidence type="ECO:0000313" key="10">
    <source>
        <dbReference type="EMBL" id="KRK33357.1"/>
    </source>
</evidence>
<comment type="caution">
    <text evidence="10">The sequence shown here is derived from an EMBL/GenBank/DDBJ whole genome shotgun (WGS) entry which is preliminary data.</text>
</comment>
<sequence length="150" mass="16649">MKVIFLEDVRGRGKRGDVKDVPAGYAQNFLIKNGKAKAATNQAMNQLKGQQHAEEKRRAAELAEAKKQKAIIEADETVVELKSKAGTDGRLFGSVPSKQIAQGLEKQYGIKVDKRKIELPEPLRALGYRNVPVKLFDDVTAKIRVHISEL</sequence>
<dbReference type="STRING" id="1423726.FC07_GL001286"/>
<dbReference type="RefSeq" id="WP_057905450.1">
    <property type="nucleotide sequence ID" value="NZ_AZDA01000117.1"/>
</dbReference>
<dbReference type="SUPFAM" id="SSF55653">
    <property type="entry name" value="Ribosomal protein L9 C-domain"/>
    <property type="match status" value="1"/>
</dbReference>
<dbReference type="InterPro" id="IPR020069">
    <property type="entry name" value="Ribosomal_bL9_C"/>
</dbReference>
<dbReference type="Gene3D" id="3.10.430.100">
    <property type="entry name" value="Ribosomal protein L9, C-terminal domain"/>
    <property type="match status" value="1"/>
</dbReference>
<dbReference type="InterPro" id="IPR000244">
    <property type="entry name" value="Ribosomal_bL9"/>
</dbReference>
<dbReference type="SUPFAM" id="SSF55658">
    <property type="entry name" value="L9 N-domain-like"/>
    <property type="match status" value="1"/>
</dbReference>
<dbReference type="InterPro" id="IPR009027">
    <property type="entry name" value="Ribosomal_bL9/RNase_H1_N"/>
</dbReference>